<dbReference type="PANTHER" id="PTHR15350">
    <property type="entry name" value="COP9 SIGNALOSOME COMPLEX SUBUNIT 7/DENDRITIC CELL PROTEIN GA17"/>
    <property type="match status" value="1"/>
</dbReference>
<dbReference type="AlphaFoldDB" id="A0A9E7GVI5"/>
<dbReference type="InterPro" id="IPR045237">
    <property type="entry name" value="COPS7/eIF3m"/>
</dbReference>
<feature type="region of interest" description="Disordered" evidence="2">
    <location>
        <begin position="364"/>
        <end position="395"/>
    </location>
</feature>
<keyword evidence="4" id="KW-0812">Transmembrane</keyword>
<keyword evidence="4" id="KW-0472">Membrane</keyword>
<dbReference type="Proteomes" id="UP001055439">
    <property type="component" value="Chromosome 8"/>
</dbReference>
<evidence type="ECO:0000313" key="5">
    <source>
        <dbReference type="Proteomes" id="UP001055439"/>
    </source>
</evidence>
<name>A0A9E7GVI5_9LILI</name>
<dbReference type="EMBL" id="CP097510">
    <property type="protein sequence ID" value="URE22526.1"/>
    <property type="molecule type" value="Genomic_DNA"/>
</dbReference>
<organism evidence="4 5">
    <name type="scientific">Musa troglodytarum</name>
    <name type="common">fe'i banana</name>
    <dbReference type="NCBI Taxonomy" id="320322"/>
    <lineage>
        <taxon>Eukaryota</taxon>
        <taxon>Viridiplantae</taxon>
        <taxon>Streptophyta</taxon>
        <taxon>Embryophyta</taxon>
        <taxon>Tracheophyta</taxon>
        <taxon>Spermatophyta</taxon>
        <taxon>Magnoliopsida</taxon>
        <taxon>Liliopsida</taxon>
        <taxon>Zingiberales</taxon>
        <taxon>Musaceae</taxon>
        <taxon>Musa</taxon>
    </lineage>
</organism>
<feature type="compositionally biased region" description="Basic residues" evidence="2">
    <location>
        <begin position="206"/>
        <end position="215"/>
    </location>
</feature>
<evidence type="ECO:0000313" key="4">
    <source>
        <dbReference type="EMBL" id="URE22526.1"/>
    </source>
</evidence>
<dbReference type="GO" id="GO:0002183">
    <property type="term" value="P:cytoplasmic translational initiation"/>
    <property type="evidence" value="ECO:0007669"/>
    <property type="project" value="TreeGrafter"/>
</dbReference>
<gene>
    <name evidence="4" type="ORF">MUK42_35204</name>
</gene>
<evidence type="ECO:0000259" key="3">
    <source>
        <dbReference type="Pfam" id="PF01399"/>
    </source>
</evidence>
<sequence>MDQRELFHNISSISKDNKSMAKDSFAFLTRYLATFSGVDEDADTMNEAKEEAVRAVTDFCDLLDMPAVAQLEKDGKYAVVYQFLKIFVTQRLDAYLDFHSANSTILHNKNEITDDEVEYWVVIAITSKLLDCKMDQINQVVIHNVANGISTTQTNNPPKGLQGMQGFSVNSGTLVPLKNKSRRLDHNKEIRWSGKPTDLEIGQSGGRRRRGRGGGRWRMGQDLDDVDVPKDPVLGGGAVGDVVGDGVAPGGEAAVAAEVVAVAGLELDLDALAEGLPLEGRVEAGRQGQADLLAGDAEEEGFVGGGKVAAVAAAETERVGGAVHALHRPPSAARAAVAVLADVFPLLLRHQELVVVAPQPHHLRPGEQLHQQSKSYPTLQDQPNDAASTAIQLEY</sequence>
<evidence type="ECO:0000256" key="1">
    <source>
        <dbReference type="ARBA" id="ARBA00008482"/>
    </source>
</evidence>
<dbReference type="OrthoDB" id="10251508at2759"/>
<feature type="region of interest" description="Disordered" evidence="2">
    <location>
        <begin position="196"/>
        <end position="228"/>
    </location>
</feature>
<accession>A0A9E7GVI5</accession>
<dbReference type="Pfam" id="PF01399">
    <property type="entry name" value="PCI"/>
    <property type="match status" value="1"/>
</dbReference>
<keyword evidence="5" id="KW-1185">Reference proteome</keyword>
<proteinExistence type="inferred from homology"/>
<feature type="domain" description="PCI" evidence="3">
    <location>
        <begin position="111"/>
        <end position="142"/>
    </location>
</feature>
<dbReference type="PANTHER" id="PTHR15350:SF2">
    <property type="entry name" value="EUKARYOTIC TRANSLATION INITIATION FACTOR 3 SUBUNIT M"/>
    <property type="match status" value="1"/>
</dbReference>
<dbReference type="InterPro" id="IPR000717">
    <property type="entry name" value="PCI_dom"/>
</dbReference>
<dbReference type="GO" id="GO:0005852">
    <property type="term" value="C:eukaryotic translation initiation factor 3 complex"/>
    <property type="evidence" value="ECO:0007669"/>
    <property type="project" value="TreeGrafter"/>
</dbReference>
<reference evidence="4" key="1">
    <citation type="submission" date="2022-05" db="EMBL/GenBank/DDBJ databases">
        <title>The Musa troglodytarum L. genome provides insights into the mechanism of non-climacteric behaviour and enrichment of carotenoids.</title>
        <authorList>
            <person name="Wang J."/>
        </authorList>
    </citation>
    <scope>NUCLEOTIDE SEQUENCE</scope>
    <source>
        <tissue evidence="4">Leaf</tissue>
    </source>
</reference>
<protein>
    <submittedName>
        <fullName evidence="4">Magnesium ion transmembrane transporter</fullName>
    </submittedName>
</protein>
<evidence type="ECO:0000256" key="2">
    <source>
        <dbReference type="SAM" id="MobiDB-lite"/>
    </source>
</evidence>
<feature type="compositionally biased region" description="Polar residues" evidence="2">
    <location>
        <begin position="369"/>
        <end position="395"/>
    </location>
</feature>
<comment type="similarity">
    <text evidence="1">Belongs to the CSN7/EIF3M family. CSN7 subfamily.</text>
</comment>